<evidence type="ECO:0000313" key="6">
    <source>
        <dbReference type="Proteomes" id="UP001138997"/>
    </source>
</evidence>
<feature type="domain" description="SGNH hydrolase-type esterase" evidence="4">
    <location>
        <begin position="57"/>
        <end position="279"/>
    </location>
</feature>
<dbReference type="Pfam" id="PF13472">
    <property type="entry name" value="Lipase_GDSL_2"/>
    <property type="match status" value="1"/>
</dbReference>
<feature type="disulfide bond" evidence="2">
    <location>
        <begin position="78"/>
        <end position="103"/>
    </location>
</feature>
<feature type="signal peptide" evidence="3">
    <location>
        <begin position="1"/>
        <end position="28"/>
    </location>
</feature>
<dbReference type="AlphaFoldDB" id="A0A9X1NFM7"/>
<evidence type="ECO:0000313" key="5">
    <source>
        <dbReference type="EMBL" id="MCD5313253.1"/>
    </source>
</evidence>
<evidence type="ECO:0000259" key="4">
    <source>
        <dbReference type="Pfam" id="PF13472"/>
    </source>
</evidence>
<accession>A0A9X1NFM7</accession>
<reference evidence="5" key="1">
    <citation type="submission" date="2021-11" db="EMBL/GenBank/DDBJ databases">
        <title>Streptomyces corallinus and Kineosporia corallina sp. nov., two new coral-derived marine actinobacteria.</title>
        <authorList>
            <person name="Buangrab K."/>
            <person name="Sutthacheep M."/>
            <person name="Yeemin T."/>
            <person name="Harunari E."/>
            <person name="Igarashi Y."/>
            <person name="Sripreechasak P."/>
            <person name="Kanchanasin P."/>
            <person name="Tanasupawat S."/>
            <person name="Phongsopitanun W."/>
        </authorList>
    </citation>
    <scope>NUCLEOTIDE SEQUENCE</scope>
    <source>
        <strain evidence="5">JCM 31032</strain>
    </source>
</reference>
<feature type="disulfide bond" evidence="2">
    <location>
        <begin position="144"/>
        <end position="152"/>
    </location>
</feature>
<dbReference type="InterPro" id="IPR013830">
    <property type="entry name" value="SGNH_hydro"/>
</dbReference>
<dbReference type="SUPFAM" id="SSF52266">
    <property type="entry name" value="SGNH hydrolase"/>
    <property type="match status" value="1"/>
</dbReference>
<protein>
    <submittedName>
        <fullName evidence="5">SGNH/GDSL hydrolase family protein</fullName>
    </submittedName>
</protein>
<keyword evidence="6" id="KW-1185">Reference proteome</keyword>
<evidence type="ECO:0000256" key="2">
    <source>
        <dbReference type="PIRSR" id="PIRSR637460-2"/>
    </source>
</evidence>
<dbReference type="RefSeq" id="WP_231444275.1">
    <property type="nucleotide sequence ID" value="NZ_JAJOMB010000011.1"/>
</dbReference>
<dbReference type="Proteomes" id="UP001138997">
    <property type="component" value="Unassembled WGS sequence"/>
</dbReference>
<dbReference type="CDD" id="cd01823">
    <property type="entry name" value="SEST_like"/>
    <property type="match status" value="1"/>
</dbReference>
<feature type="chain" id="PRO_5040990647" evidence="3">
    <location>
        <begin position="29"/>
        <end position="291"/>
    </location>
</feature>
<feature type="active site" description="Nucleophile" evidence="1">
    <location>
        <position position="61"/>
    </location>
</feature>
<keyword evidence="5" id="KW-0378">Hydrolase</keyword>
<organism evidence="5 6">
    <name type="scientific">Kineosporia babensis</name>
    <dbReference type="NCBI Taxonomy" id="499548"/>
    <lineage>
        <taxon>Bacteria</taxon>
        <taxon>Bacillati</taxon>
        <taxon>Actinomycetota</taxon>
        <taxon>Actinomycetes</taxon>
        <taxon>Kineosporiales</taxon>
        <taxon>Kineosporiaceae</taxon>
        <taxon>Kineosporia</taxon>
    </lineage>
</organism>
<dbReference type="EMBL" id="JAJOMB010000011">
    <property type="protein sequence ID" value="MCD5313253.1"/>
    <property type="molecule type" value="Genomic_DNA"/>
</dbReference>
<feature type="active site" evidence="1">
    <location>
        <position position="271"/>
    </location>
</feature>
<dbReference type="PANTHER" id="PTHR37981:SF1">
    <property type="entry name" value="SGNH HYDROLASE-TYPE ESTERASE DOMAIN-CONTAINING PROTEIN"/>
    <property type="match status" value="1"/>
</dbReference>
<dbReference type="Gene3D" id="3.40.50.1110">
    <property type="entry name" value="SGNH hydrolase"/>
    <property type="match status" value="1"/>
</dbReference>
<comment type="caution">
    <text evidence="5">The sequence shown here is derived from an EMBL/GenBank/DDBJ whole genome shotgun (WGS) entry which is preliminary data.</text>
</comment>
<dbReference type="GO" id="GO:0019433">
    <property type="term" value="P:triglyceride catabolic process"/>
    <property type="evidence" value="ECO:0007669"/>
    <property type="project" value="TreeGrafter"/>
</dbReference>
<feature type="disulfide bond" evidence="2">
    <location>
        <begin position="204"/>
        <end position="252"/>
    </location>
</feature>
<keyword evidence="3" id="KW-0732">Signal</keyword>
<dbReference type="InterPro" id="IPR036514">
    <property type="entry name" value="SGNH_hydro_sf"/>
</dbReference>
<dbReference type="GO" id="GO:0004806">
    <property type="term" value="F:triacylglycerol lipase activity"/>
    <property type="evidence" value="ECO:0007669"/>
    <property type="project" value="TreeGrafter"/>
</dbReference>
<gene>
    <name evidence="5" type="ORF">LR394_20305</name>
</gene>
<sequence length="291" mass="30921">MRRALSAVVTAAIAFATVAAVGAGPANAAASSSTVSASSTTEVSQASFFKGRGEYVALGDSYASGVGASVYDESSGDCLRSPKSYPRSWSRKHPKLKLKDVTCSGARIPQVRANQLSALSRRTKLVTINIGGNDAGFRTTVDACLGGTDAQCEGATALAINYSQTTLITELQSLYADIKTLAPNAKLIVLGYPYLVDGEGTGSCGDVTPNAQRRALFTKTVDAVNQGIITATTQAKVKFVEMRPAFDGHEVCTDDPWLHEVDLENVPEMFHPTDTGYRAYTRQLTKVTDRH</sequence>
<evidence type="ECO:0000256" key="1">
    <source>
        <dbReference type="PIRSR" id="PIRSR637460-1"/>
    </source>
</evidence>
<dbReference type="InterPro" id="IPR037460">
    <property type="entry name" value="SEST-like"/>
</dbReference>
<proteinExistence type="predicted"/>
<dbReference type="PANTHER" id="PTHR37981">
    <property type="entry name" value="LIPASE 2"/>
    <property type="match status" value="1"/>
</dbReference>
<evidence type="ECO:0000256" key="3">
    <source>
        <dbReference type="SAM" id="SignalP"/>
    </source>
</evidence>
<keyword evidence="2" id="KW-1015">Disulfide bond</keyword>
<name>A0A9X1NFM7_9ACTN</name>